<dbReference type="InterPro" id="IPR041322">
    <property type="entry name" value="SYCP2_ARLD"/>
</dbReference>
<reference evidence="9 10" key="1">
    <citation type="journal article" date="2007" name="Nature">
        <title>Genome of the marsupial Monodelphis domestica reveals innovation in non-coding sequences.</title>
        <authorList>
            <person name="Mikkelsen T.S."/>
            <person name="Wakefield M.J."/>
            <person name="Aken B."/>
            <person name="Amemiya C.T."/>
            <person name="Chang J.L."/>
            <person name="Duke S."/>
            <person name="Garber M."/>
            <person name="Gentles A.J."/>
            <person name="Goodstadt L."/>
            <person name="Heger A."/>
            <person name="Jurka J."/>
            <person name="Kamal M."/>
            <person name="Mauceli E."/>
            <person name="Searle S.M."/>
            <person name="Sharpe T."/>
            <person name="Baker M.L."/>
            <person name="Batzer M.A."/>
            <person name="Benos P.V."/>
            <person name="Belov K."/>
            <person name="Clamp M."/>
            <person name="Cook A."/>
            <person name="Cuff J."/>
            <person name="Das R."/>
            <person name="Davidow L."/>
            <person name="Deakin J.E."/>
            <person name="Fazzari M.J."/>
            <person name="Glass J.L."/>
            <person name="Grabherr M."/>
            <person name="Greally J.M."/>
            <person name="Gu W."/>
            <person name="Hore T.A."/>
            <person name="Huttley G.A."/>
            <person name="Kleber M."/>
            <person name="Jirtle R.L."/>
            <person name="Koina E."/>
            <person name="Lee J.T."/>
            <person name="Mahony S."/>
            <person name="Marra M.A."/>
            <person name="Miller R.D."/>
            <person name="Nicholls R.D."/>
            <person name="Oda M."/>
            <person name="Papenfuss A.T."/>
            <person name="Parra Z.E."/>
            <person name="Pollock D.D."/>
            <person name="Ray D.A."/>
            <person name="Schein J.E."/>
            <person name="Speed T.P."/>
            <person name="Thompson K."/>
            <person name="VandeBerg J.L."/>
            <person name="Wade C.M."/>
            <person name="Walker J.A."/>
            <person name="Waters P.D."/>
            <person name="Webber C."/>
            <person name="Weidman J.R."/>
            <person name="Xie X."/>
            <person name="Zody M.C."/>
            <person name="Baldwin J."/>
            <person name="Abdouelleil A."/>
            <person name="Abdulkadir J."/>
            <person name="Abebe A."/>
            <person name="Abera B."/>
            <person name="Abreu J."/>
            <person name="Acer S.C."/>
            <person name="Aftuck L."/>
            <person name="Alexander A."/>
            <person name="An P."/>
            <person name="Anderson E."/>
            <person name="Anderson S."/>
            <person name="Arachi H."/>
            <person name="Azer M."/>
            <person name="Bachantsang P."/>
            <person name="Barry A."/>
            <person name="Bayul T."/>
            <person name="Berlin A."/>
            <person name="Bessette D."/>
            <person name="Bloom T."/>
            <person name="Bloom T."/>
            <person name="Boguslavskiy L."/>
            <person name="Bonnet C."/>
            <person name="Boukhgalter B."/>
            <person name="Bourzgui I."/>
            <person name="Brown A."/>
            <person name="Cahill P."/>
            <person name="Channer S."/>
            <person name="Cheshatsang Y."/>
            <person name="Chuda L."/>
            <person name="Citroen M."/>
            <person name="Collymore A."/>
            <person name="Cooke P."/>
            <person name="Costello M."/>
            <person name="D'Aco K."/>
            <person name="Daza R."/>
            <person name="De Haan G."/>
            <person name="DeGray S."/>
            <person name="DeMaso C."/>
            <person name="Dhargay N."/>
            <person name="Dooley K."/>
            <person name="Dooley E."/>
            <person name="Doricent M."/>
            <person name="Dorje P."/>
            <person name="Dorjee K."/>
            <person name="Dupes A."/>
            <person name="Elong R."/>
            <person name="Falk J."/>
            <person name="Farina A."/>
            <person name="Faro S."/>
            <person name="Ferguson D."/>
            <person name="Fisher S."/>
            <person name="Foley C.D."/>
            <person name="Franke A."/>
            <person name="Friedrich D."/>
            <person name="Gadbois L."/>
            <person name="Gearin G."/>
            <person name="Gearin C.R."/>
            <person name="Giannoukos G."/>
            <person name="Goode T."/>
            <person name="Graham J."/>
            <person name="Grandbois E."/>
            <person name="Grewal S."/>
            <person name="Gyaltsen K."/>
            <person name="Hafez N."/>
            <person name="Hagos B."/>
            <person name="Hall J."/>
            <person name="Henson C."/>
            <person name="Hollinger A."/>
            <person name="Honan T."/>
            <person name="Huard M.D."/>
            <person name="Hughes L."/>
            <person name="Hurhula B."/>
            <person name="Husby M.E."/>
            <person name="Kamat A."/>
            <person name="Kanga B."/>
            <person name="Kashin S."/>
            <person name="Khazanovich D."/>
            <person name="Kisner P."/>
            <person name="Lance K."/>
            <person name="Lara M."/>
            <person name="Lee W."/>
            <person name="Lennon N."/>
            <person name="Letendre F."/>
            <person name="LeVine R."/>
            <person name="Lipovsky A."/>
            <person name="Liu X."/>
            <person name="Liu J."/>
            <person name="Liu S."/>
            <person name="Lokyitsang T."/>
            <person name="Lokyitsang Y."/>
            <person name="Lubonja R."/>
            <person name="Lui A."/>
            <person name="MacDonald P."/>
            <person name="Magnisalis V."/>
            <person name="Maru K."/>
            <person name="Matthews C."/>
            <person name="McCusker W."/>
            <person name="McDonough S."/>
            <person name="Mehta T."/>
            <person name="Meldrim J."/>
            <person name="Meneus L."/>
            <person name="Mihai O."/>
            <person name="Mihalev A."/>
            <person name="Mihova T."/>
            <person name="Mittelman R."/>
            <person name="Mlenga V."/>
            <person name="Montmayeur A."/>
            <person name="Mulrain L."/>
            <person name="Navidi A."/>
            <person name="Naylor J."/>
            <person name="Negash T."/>
            <person name="Nguyen T."/>
            <person name="Nguyen N."/>
            <person name="Nicol R."/>
            <person name="Norbu C."/>
            <person name="Norbu N."/>
            <person name="Novod N."/>
            <person name="O'Neill B."/>
            <person name="Osman S."/>
            <person name="Markiewicz E."/>
            <person name="Oyono O.L."/>
            <person name="Patti C."/>
            <person name="Phunkhang P."/>
            <person name="Pierre F."/>
            <person name="Priest M."/>
            <person name="Raghuraman S."/>
            <person name="Rege F."/>
            <person name="Reyes R."/>
            <person name="Rise C."/>
            <person name="Rogov P."/>
            <person name="Ross K."/>
            <person name="Ryan E."/>
            <person name="Settipalli S."/>
            <person name="Shea T."/>
            <person name="Sherpa N."/>
            <person name="Shi L."/>
            <person name="Shih D."/>
            <person name="Sparrow T."/>
            <person name="Spaulding J."/>
            <person name="Stalker J."/>
            <person name="Stange-Thomann N."/>
            <person name="Stavropoulos S."/>
            <person name="Stone C."/>
            <person name="Strader C."/>
            <person name="Tesfaye S."/>
            <person name="Thomson T."/>
            <person name="Thoulutsang Y."/>
            <person name="Thoulutsang D."/>
            <person name="Topham K."/>
            <person name="Topping I."/>
            <person name="Tsamla T."/>
            <person name="Vassiliev H."/>
            <person name="Vo A."/>
            <person name="Wangchuk T."/>
            <person name="Wangdi T."/>
            <person name="Weiand M."/>
            <person name="Wilkinson J."/>
            <person name="Wilson A."/>
            <person name="Yadav S."/>
            <person name="Young G."/>
            <person name="Yu Q."/>
            <person name="Zembek L."/>
            <person name="Zhong D."/>
            <person name="Zimmer A."/>
            <person name="Zwirko Z."/>
            <person name="Jaffe D.B."/>
            <person name="Alvarez P."/>
            <person name="Brockman W."/>
            <person name="Butler J."/>
            <person name="Chin C."/>
            <person name="Gnerre S."/>
            <person name="MacCallum I."/>
            <person name="Graves J.A."/>
            <person name="Ponting C.P."/>
            <person name="Breen M."/>
            <person name="Samollow P.B."/>
            <person name="Lander E.S."/>
            <person name="Lindblad-Toh K."/>
        </authorList>
    </citation>
    <scope>NUCLEOTIDE SEQUENCE [LARGE SCALE GENOMIC DNA]</scope>
</reference>
<dbReference type="eggNOG" id="ENOG502QSX7">
    <property type="taxonomic scope" value="Eukaryota"/>
</dbReference>
<evidence type="ECO:0008006" key="11">
    <source>
        <dbReference type="Google" id="ProtNLM"/>
    </source>
</evidence>
<dbReference type="InterPro" id="IPR024835">
    <property type="entry name" value="SYCP2-like"/>
</dbReference>
<dbReference type="Proteomes" id="UP000002280">
    <property type="component" value="Chromosome 3"/>
</dbReference>
<evidence type="ECO:0000256" key="4">
    <source>
        <dbReference type="ARBA" id="ARBA00022454"/>
    </source>
</evidence>
<evidence type="ECO:0000256" key="3">
    <source>
        <dbReference type="ARBA" id="ARBA00007960"/>
    </source>
</evidence>
<evidence type="ECO:0000256" key="1">
    <source>
        <dbReference type="ARBA" id="ARBA00004123"/>
    </source>
</evidence>
<dbReference type="FunCoup" id="F6XW03">
    <property type="interactions" value="248"/>
</dbReference>
<accession>F6XW03</accession>
<dbReference type="InterPro" id="IPR040560">
    <property type="entry name" value="SYCP2_SLD"/>
</dbReference>
<reference evidence="9" key="3">
    <citation type="submission" date="2025-09" db="UniProtKB">
        <authorList>
            <consortium name="Ensembl"/>
        </authorList>
    </citation>
    <scope>IDENTIFICATION</scope>
</reference>
<dbReference type="OMA" id="AKQAPDC"/>
<dbReference type="Ensembl" id="ENSMODT00000040059.2">
    <property type="protein sequence ID" value="ENSMODP00000038459.2"/>
    <property type="gene ID" value="ENSMODG00000025643.2"/>
</dbReference>
<proteinExistence type="inferred from homology"/>
<organism evidence="9 10">
    <name type="scientific">Monodelphis domestica</name>
    <name type="common">Gray short-tailed opossum</name>
    <dbReference type="NCBI Taxonomy" id="13616"/>
    <lineage>
        <taxon>Eukaryota</taxon>
        <taxon>Metazoa</taxon>
        <taxon>Chordata</taxon>
        <taxon>Craniata</taxon>
        <taxon>Vertebrata</taxon>
        <taxon>Euteleostomi</taxon>
        <taxon>Mammalia</taxon>
        <taxon>Metatheria</taxon>
        <taxon>Didelphimorphia</taxon>
        <taxon>Didelphidae</taxon>
        <taxon>Monodelphis</taxon>
    </lineage>
</organism>
<dbReference type="STRING" id="13616.ENSMODP00000038459"/>
<feature type="domain" description="Synaptonemal complex protein 2 armadillo-repeat-like" evidence="7">
    <location>
        <begin position="4"/>
        <end position="131"/>
    </location>
</feature>
<evidence type="ECO:0000313" key="9">
    <source>
        <dbReference type="Ensembl" id="ENSMODP00000038459.2"/>
    </source>
</evidence>
<dbReference type="GO" id="GO:0000800">
    <property type="term" value="C:lateral element"/>
    <property type="evidence" value="ECO:0000318"/>
    <property type="project" value="GO_Central"/>
</dbReference>
<keyword evidence="10" id="KW-1185">Reference proteome</keyword>
<dbReference type="GO" id="GO:0000779">
    <property type="term" value="C:condensed chromosome, centromeric region"/>
    <property type="evidence" value="ECO:0000318"/>
    <property type="project" value="GO_Central"/>
</dbReference>
<evidence type="ECO:0000256" key="2">
    <source>
        <dbReference type="ARBA" id="ARBA00004286"/>
    </source>
</evidence>
<protein>
    <recommendedName>
        <fullName evidence="11">Synaptonemal complex protein 2 like</fullName>
    </recommendedName>
</protein>
<evidence type="ECO:0000256" key="5">
    <source>
        <dbReference type="ARBA" id="ARBA00023242"/>
    </source>
</evidence>
<dbReference type="GeneTree" id="ENSGT00530000063859"/>
<evidence type="ECO:0000256" key="6">
    <source>
        <dbReference type="SAM" id="MobiDB-lite"/>
    </source>
</evidence>
<feature type="region of interest" description="Disordered" evidence="6">
    <location>
        <begin position="339"/>
        <end position="358"/>
    </location>
</feature>
<dbReference type="Pfam" id="PF18581">
    <property type="entry name" value="SYCP2_ARLD"/>
    <property type="match status" value="1"/>
</dbReference>
<dbReference type="PANTHER" id="PTHR15607">
    <property type="entry name" value="SYNAPTONEMAL COMPLEX PROTEIN-RELATED"/>
    <property type="match status" value="1"/>
</dbReference>
<sequence>MKMQELDKNEFQYVSLLLKCIQRFFTENRKEDEQLLIQQGLVPKMVSWFERTIGFLNFGELTTISLVQVLEDLFNTALVISKCSHKGKIQLLDSFLFDLGLLVADKTINYLIRQEGLRTLNSILEKLPQEEREKFPLSDNNCFLMKGLAKAIPETGDYELQIALSEALCRMVSKKSRADLAHRWFEDDIIASAFKEIRDREFETDSRKFLNCLNDRLGDKRRVCTFPCVAAFVDEYELKKPHDENLEEFWIDFNIESKSITFYIDNTEGLLWDSVRLLKEAIGGFYVREAEKKKVLIIYLKKSLLFNNKEVKKIEMHFDLQSNILKTCMKVFGKDKYLSNPDETKKEEPPEMSESFEEEDTVEILSCHEEESAQEPVCQEESVNGAKTDSLYESSQLVEKSATTKNVVNNTSANLLDLEDPNQEVIASKWNSLDGLKEMDKILVPKLNEEPSCSNSFVSLTPQTFQEDLLKVDGFEKGRKGTISSKNISETKENPYDFENSSDTVYSQVVVEAKQRMLSHKMSSLKKRDSSTFSSYKSQGKGKLFDDLRKHLSSESNYESSSDISGSSWINSQKKKKLKTYSKQKKPRVRRKVRILPLLFSSSSSDHQNATPVWKRTSRQKKEKNPDFPVVIFQSSTAFLTPEDSTKKKPFQSVTPLEDSSSPEHSEVTDNLTKSAKSSMETTKLKRKLQNVGASDPYDSTLIKAKQSKLEEDNTPFSPVALMPGENPFCSASQVLPDSLGESAVISTLENYTKHLKKKFESRNKKKDICSRDAMKASKKLTMLLNQIHQCRLDKIEQFHKSVLQELDNFKKDVQALKDLEKEVLDFWKEQFTKLNSFCDRQMQSLNRMRKR</sequence>
<dbReference type="AlphaFoldDB" id="F6XW03"/>
<keyword evidence="5" id="KW-0539">Nucleus</keyword>
<feature type="region of interest" description="Disordered" evidence="6">
    <location>
        <begin position="643"/>
        <end position="692"/>
    </location>
</feature>
<dbReference type="Pfam" id="PF18584">
    <property type="entry name" value="SYCP2_SLD"/>
    <property type="match status" value="1"/>
</dbReference>
<evidence type="ECO:0000313" key="10">
    <source>
        <dbReference type="Proteomes" id="UP000002280"/>
    </source>
</evidence>
<feature type="compositionally biased region" description="Basic and acidic residues" evidence="6">
    <location>
        <begin position="339"/>
        <end position="349"/>
    </location>
</feature>
<name>F6XW03_MONDO</name>
<comment type="similarity">
    <text evidence="3">Belongs to the SYCP2 family.</text>
</comment>
<dbReference type="PANTHER" id="PTHR15607:SF14">
    <property type="entry name" value="SYNAPTONEMAL COMPLEX PROTEIN 2-LIKE"/>
    <property type="match status" value="1"/>
</dbReference>
<dbReference type="HOGENOM" id="CLU_964850_0_0_1"/>
<feature type="domain" description="Synaptonemal complex protein 2 Spt16M-like" evidence="8">
    <location>
        <begin position="223"/>
        <end position="334"/>
    </location>
</feature>
<evidence type="ECO:0000259" key="7">
    <source>
        <dbReference type="Pfam" id="PF18581"/>
    </source>
</evidence>
<dbReference type="Bgee" id="ENSMODG00000025643">
    <property type="expression patterns" value="Expressed in ovary and 2 other cell types or tissues"/>
</dbReference>
<feature type="compositionally biased region" description="Polar residues" evidence="6">
    <location>
        <begin position="669"/>
        <end position="682"/>
    </location>
</feature>
<reference evidence="9" key="2">
    <citation type="submission" date="2025-08" db="UniProtKB">
        <authorList>
            <consortium name="Ensembl"/>
        </authorList>
    </citation>
    <scope>IDENTIFICATION</scope>
</reference>
<keyword evidence="4" id="KW-0158">Chromosome</keyword>
<dbReference type="InParanoid" id="F6XW03"/>
<evidence type="ECO:0000259" key="8">
    <source>
        <dbReference type="Pfam" id="PF18584"/>
    </source>
</evidence>
<comment type="subcellular location">
    <subcellularLocation>
        <location evidence="2">Chromosome</location>
    </subcellularLocation>
    <subcellularLocation>
        <location evidence="1">Nucleus</location>
    </subcellularLocation>
</comment>